<evidence type="ECO:0000313" key="2">
    <source>
        <dbReference type="EMBL" id="HIS73601.1"/>
    </source>
</evidence>
<keyword evidence="1" id="KW-0732">Signal</keyword>
<organism evidence="2 3">
    <name type="scientific">Candidatus Galligastranaerophilus intestinavium</name>
    <dbReference type="NCBI Taxonomy" id="2840836"/>
    <lineage>
        <taxon>Bacteria</taxon>
        <taxon>Candidatus Galligastranaerophilus</taxon>
    </lineage>
</organism>
<feature type="signal peptide" evidence="1">
    <location>
        <begin position="1"/>
        <end position="26"/>
    </location>
</feature>
<name>A0A9D1FGU0_9BACT</name>
<dbReference type="InterPro" id="IPR042217">
    <property type="entry name" value="T4SS_VirB10/TrbI"/>
</dbReference>
<comment type="caution">
    <text evidence="2">The sequence shown here is derived from an EMBL/GenBank/DDBJ whole genome shotgun (WGS) entry which is preliminary data.</text>
</comment>
<dbReference type="AlphaFoldDB" id="A0A9D1FGU0"/>
<evidence type="ECO:0000313" key="3">
    <source>
        <dbReference type="Proteomes" id="UP000886865"/>
    </source>
</evidence>
<accession>A0A9D1FGU0</accession>
<reference evidence="2" key="2">
    <citation type="journal article" date="2021" name="PeerJ">
        <title>Extensive microbial diversity within the chicken gut microbiome revealed by metagenomics and culture.</title>
        <authorList>
            <person name="Gilroy R."/>
            <person name="Ravi A."/>
            <person name="Getino M."/>
            <person name="Pursley I."/>
            <person name="Horton D.L."/>
            <person name="Alikhan N.F."/>
            <person name="Baker D."/>
            <person name="Gharbi K."/>
            <person name="Hall N."/>
            <person name="Watson M."/>
            <person name="Adriaenssens E.M."/>
            <person name="Foster-Nyarko E."/>
            <person name="Jarju S."/>
            <person name="Secka A."/>
            <person name="Antonio M."/>
            <person name="Oren A."/>
            <person name="Chaudhuri R.R."/>
            <person name="La Ragione R."/>
            <person name="Hildebrand F."/>
            <person name="Pallen M.J."/>
        </authorList>
    </citation>
    <scope>NUCLEOTIDE SEQUENCE</scope>
    <source>
        <strain evidence="2">CHK152-2871</strain>
    </source>
</reference>
<dbReference type="Gene3D" id="2.40.128.260">
    <property type="entry name" value="Type IV secretion system, VirB10/TraB/TrbI"/>
    <property type="match status" value="1"/>
</dbReference>
<protein>
    <submittedName>
        <fullName evidence="2">TrbI/VirB10 family protein</fullName>
    </submittedName>
</protein>
<reference evidence="2" key="1">
    <citation type="submission" date="2020-10" db="EMBL/GenBank/DDBJ databases">
        <authorList>
            <person name="Gilroy R."/>
        </authorList>
    </citation>
    <scope>NUCLEOTIDE SEQUENCE</scope>
    <source>
        <strain evidence="2">CHK152-2871</strain>
    </source>
</reference>
<evidence type="ECO:0000256" key="1">
    <source>
        <dbReference type="SAM" id="SignalP"/>
    </source>
</evidence>
<dbReference type="EMBL" id="DVJQ01000010">
    <property type="protein sequence ID" value="HIS73601.1"/>
    <property type="molecule type" value="Genomic_DNA"/>
</dbReference>
<dbReference type="Proteomes" id="UP000886865">
    <property type="component" value="Unassembled WGS sequence"/>
</dbReference>
<feature type="chain" id="PRO_5038558463" evidence="1">
    <location>
        <begin position="27"/>
        <end position="236"/>
    </location>
</feature>
<gene>
    <name evidence="2" type="ORF">IAA86_01110</name>
</gene>
<proteinExistence type="predicted"/>
<sequence>MKNLFLKSAGVVLCMSLLTSANTVYCASNYSFDKATSNTNYSTLQGKVVYVPVGTTASAVLSQEINSQTCSKGTNVYATLDKNFVYEGITVAPAGSMLNGTVVDCQKAGLGNRNGQVEIRFTSIRTPQGYNIPVSAMILTTDGSGVLRGGATKDSAKDYGKNVAIGAAGGAVLGTALGPLSGGKVGKGAIYGTAVGGGLGLLNAARQSGESVTIPANAAVEIYFDQPITLSAPSGY</sequence>
<dbReference type="CDD" id="cd16426">
    <property type="entry name" value="VirB10_like"/>
    <property type="match status" value="1"/>
</dbReference>